<dbReference type="RefSeq" id="WP_259543931.1">
    <property type="nucleotide sequence ID" value="NZ_JANLCJ010000778.1"/>
</dbReference>
<comment type="caution">
    <text evidence="1">The sequence shown here is derived from an EMBL/GenBank/DDBJ whole genome shotgun (WGS) entry which is preliminary data.</text>
</comment>
<evidence type="ECO:0000313" key="1">
    <source>
        <dbReference type="EMBL" id="MCS5737512.1"/>
    </source>
</evidence>
<organism evidence="1 2">
    <name type="scientific">Herbiconiux daphne</name>
    <dbReference type="NCBI Taxonomy" id="2970914"/>
    <lineage>
        <taxon>Bacteria</taxon>
        <taxon>Bacillati</taxon>
        <taxon>Actinomycetota</taxon>
        <taxon>Actinomycetes</taxon>
        <taxon>Micrococcales</taxon>
        <taxon>Microbacteriaceae</taxon>
        <taxon>Herbiconiux</taxon>
    </lineage>
</organism>
<accession>A0ABT2HC36</accession>
<gene>
    <name evidence="1" type="ORF">N1032_27655</name>
</gene>
<proteinExistence type="predicted"/>
<protein>
    <submittedName>
        <fullName evidence="1">Uncharacterized protein</fullName>
    </submittedName>
</protein>
<feature type="non-terminal residue" evidence="1">
    <location>
        <position position="1"/>
    </location>
</feature>
<keyword evidence="2" id="KW-1185">Reference proteome</keyword>
<dbReference type="Proteomes" id="UP001165586">
    <property type="component" value="Unassembled WGS sequence"/>
</dbReference>
<dbReference type="EMBL" id="JANLCJ010000778">
    <property type="protein sequence ID" value="MCS5737512.1"/>
    <property type="molecule type" value="Genomic_DNA"/>
</dbReference>
<reference evidence="1" key="1">
    <citation type="submission" date="2022-08" db="EMBL/GenBank/DDBJ databases">
        <authorList>
            <person name="Deng Y."/>
            <person name="Han X.-F."/>
            <person name="Zhang Y.-Q."/>
        </authorList>
    </citation>
    <scope>NUCLEOTIDE SEQUENCE</scope>
    <source>
        <strain evidence="1">CPCC 203386</strain>
    </source>
</reference>
<sequence length="95" mass="10752">TGGLSVRSIETGLQEMRTRLKDGSLKICSGNTEWFREKQTYFYEDKGKPVDRDNHCIDSSRYAVLSMVGGKCTTVAEAITGDDDGWKRLQPRLNY</sequence>
<name>A0ABT2HC36_9MICO</name>
<evidence type="ECO:0000313" key="2">
    <source>
        <dbReference type="Proteomes" id="UP001165586"/>
    </source>
</evidence>
<dbReference type="Gene3D" id="3.30.420.280">
    <property type="match status" value="1"/>
</dbReference>